<dbReference type="Proteomes" id="UP000002630">
    <property type="component" value="Unassembled WGS sequence"/>
</dbReference>
<feature type="transmembrane region" description="Helical" evidence="6">
    <location>
        <begin position="544"/>
        <end position="562"/>
    </location>
</feature>
<feature type="transmembrane region" description="Helical" evidence="6">
    <location>
        <begin position="405"/>
        <end position="424"/>
    </location>
</feature>
<evidence type="ECO:0000313" key="8">
    <source>
        <dbReference type="Proteomes" id="UP000002630"/>
    </source>
</evidence>
<dbReference type="eggNOG" id="ENOG502QT3M">
    <property type="taxonomic scope" value="Eukaryota"/>
</dbReference>
<gene>
    <name evidence="7" type="ORF">Esi_0324_0017</name>
</gene>
<accession>D7FXC3</accession>
<evidence type="ECO:0000313" key="7">
    <source>
        <dbReference type="EMBL" id="CBJ32260.1"/>
    </source>
</evidence>
<keyword evidence="2 6" id="KW-0812">Transmembrane</keyword>
<dbReference type="AlphaFoldDB" id="D7FXC3"/>
<dbReference type="InterPro" id="IPR002293">
    <property type="entry name" value="AA/rel_permease1"/>
</dbReference>
<feature type="transmembrane region" description="Helical" evidence="6">
    <location>
        <begin position="444"/>
        <end position="468"/>
    </location>
</feature>
<evidence type="ECO:0000256" key="3">
    <source>
        <dbReference type="ARBA" id="ARBA00022989"/>
    </source>
</evidence>
<dbReference type="EMBL" id="FN649760">
    <property type="protein sequence ID" value="CBJ32260.1"/>
    <property type="molecule type" value="Genomic_DNA"/>
</dbReference>
<dbReference type="GO" id="GO:0016020">
    <property type="term" value="C:membrane"/>
    <property type="evidence" value="ECO:0007669"/>
    <property type="project" value="UniProtKB-SubCell"/>
</dbReference>
<evidence type="ECO:0000256" key="2">
    <source>
        <dbReference type="ARBA" id="ARBA00022692"/>
    </source>
</evidence>
<feature type="transmembrane region" description="Helical" evidence="6">
    <location>
        <begin position="474"/>
        <end position="493"/>
    </location>
</feature>
<dbReference type="Gene3D" id="1.20.1740.10">
    <property type="entry name" value="Amino acid/polyamine transporter I"/>
    <property type="match status" value="1"/>
</dbReference>
<keyword evidence="3 6" id="KW-1133">Transmembrane helix</keyword>
<feature type="region of interest" description="Disordered" evidence="5">
    <location>
        <begin position="43"/>
        <end position="120"/>
    </location>
</feature>
<reference evidence="7 8" key="1">
    <citation type="journal article" date="2010" name="Nature">
        <title>The Ectocarpus genome and the independent evolution of multicellularity in brown algae.</title>
        <authorList>
            <person name="Cock J.M."/>
            <person name="Sterck L."/>
            <person name="Rouze P."/>
            <person name="Scornet D."/>
            <person name="Allen A.E."/>
            <person name="Amoutzias G."/>
            <person name="Anthouard V."/>
            <person name="Artiguenave F."/>
            <person name="Aury J.M."/>
            <person name="Badger J.H."/>
            <person name="Beszteri B."/>
            <person name="Billiau K."/>
            <person name="Bonnet E."/>
            <person name="Bothwell J.H."/>
            <person name="Bowler C."/>
            <person name="Boyen C."/>
            <person name="Brownlee C."/>
            <person name="Carrano C.J."/>
            <person name="Charrier B."/>
            <person name="Cho G.Y."/>
            <person name="Coelho S.M."/>
            <person name="Collen J."/>
            <person name="Corre E."/>
            <person name="Da Silva C."/>
            <person name="Delage L."/>
            <person name="Delaroque N."/>
            <person name="Dittami S.M."/>
            <person name="Doulbeau S."/>
            <person name="Elias M."/>
            <person name="Farnham G."/>
            <person name="Gachon C.M."/>
            <person name="Gschloessl B."/>
            <person name="Heesch S."/>
            <person name="Jabbari K."/>
            <person name="Jubin C."/>
            <person name="Kawai H."/>
            <person name="Kimura K."/>
            <person name="Kloareg B."/>
            <person name="Kupper F.C."/>
            <person name="Lang D."/>
            <person name="Le Bail A."/>
            <person name="Leblanc C."/>
            <person name="Lerouge P."/>
            <person name="Lohr M."/>
            <person name="Lopez P.J."/>
            <person name="Martens C."/>
            <person name="Maumus F."/>
            <person name="Michel G."/>
            <person name="Miranda-Saavedra D."/>
            <person name="Morales J."/>
            <person name="Moreau H."/>
            <person name="Motomura T."/>
            <person name="Nagasato C."/>
            <person name="Napoli C.A."/>
            <person name="Nelson D.R."/>
            <person name="Nyvall-Collen P."/>
            <person name="Peters A.F."/>
            <person name="Pommier C."/>
            <person name="Potin P."/>
            <person name="Poulain J."/>
            <person name="Quesneville H."/>
            <person name="Read B."/>
            <person name="Rensing S.A."/>
            <person name="Ritter A."/>
            <person name="Rousvoal S."/>
            <person name="Samanta M."/>
            <person name="Samson G."/>
            <person name="Schroeder D.C."/>
            <person name="Segurens B."/>
            <person name="Strittmatter M."/>
            <person name="Tonon T."/>
            <person name="Tregear J.W."/>
            <person name="Valentin K."/>
            <person name="von Dassow P."/>
            <person name="Yamagishi T."/>
            <person name="Van de Peer Y."/>
            <person name="Wincker P."/>
        </authorList>
    </citation>
    <scope>NUCLEOTIDE SEQUENCE [LARGE SCALE GENOMIC DNA]</scope>
    <source>
        <strain evidence="8">Ec32 / CCAP1310/4</strain>
    </source>
</reference>
<proteinExistence type="predicted"/>
<dbReference type="InParanoid" id="D7FXC3"/>
<keyword evidence="8" id="KW-1185">Reference proteome</keyword>
<dbReference type="PANTHER" id="PTHR43243">
    <property type="entry name" value="INNER MEMBRANE TRANSPORTER YGJI-RELATED"/>
    <property type="match status" value="1"/>
</dbReference>
<feature type="transmembrane region" description="Helical" evidence="6">
    <location>
        <begin position="514"/>
        <end position="532"/>
    </location>
</feature>
<sequence>MHAPPDVGCVGCKRAYHYTQAQQTTVLLSCRLGGTLLIRRMEPAGGESPARAASGAPTRGSENDALLGWGSGGNASNTMIPSTVGRGRGKGSSKLKGGSGDRGGTTAYTEGPLGSGARSRMASYDSATTLGLPRRVSSRVRLESWEFPGWGSHFTMNPPPGLALSNPSKDNGGHEKLGEWYATAISGNDILSSVLYVTGLVTGFAGWLSPVCLLMVAGILYLYRFIYGEAISALPMNGGAYNVLINTTSKPVASFAACLAVISYIATGVVSAATAVSYLQTLIPAAGLMTCTIGLLFFFACLMTMGISESAGVALGMFVVHVFTLTAVCVLSACYAFYNVTILKENLQQDFPAVTVGGTVVEGTWVTAILFGVSSAMLGVSGFESSSQFVEEQAKGVFVKTLRNMQWGVAVFNPAICLLSLCVLPMEEIIEYKHSMLAIMAKRVGYWAGGCLGLPTPGLDLGEIFAFWVSLDAFVVLSGAVLTAYVGISGLLARMAKDRCLPQFMLRKNKWRGTYHYTIFGFFLLATSQVIILQGDITTLSGVYTFSFLGVMTLFSVGTILLKFKRPSLPREVTVSYATTLVGITCVITAFVGNMLSKPEVVSWFLIYFMAVGFVVVLVFLRVRLLKILLKFAHPVCCDGVTSSIKDQLHELQDEPFVFFCKQPDTYVINKAILYVRDNEHTNRLIVVHCSNDVEGATIKTLSKHIEMFDTMYPKIKISLLTVTGSFSPGTIDWLSQELGVLKNKFFITCLDSVFKYKIQELGGVRVITH</sequence>
<dbReference type="Pfam" id="PF13520">
    <property type="entry name" value="AA_permease_2"/>
    <property type="match status" value="1"/>
</dbReference>
<dbReference type="PANTHER" id="PTHR43243:SF11">
    <property type="entry name" value="AMINO ACID PERMEASE_ SLC12A DOMAIN-CONTAINING PROTEIN"/>
    <property type="match status" value="1"/>
</dbReference>
<feature type="transmembrane region" description="Helical" evidence="6">
    <location>
        <begin position="574"/>
        <end position="596"/>
    </location>
</feature>
<evidence type="ECO:0008006" key="9">
    <source>
        <dbReference type="Google" id="ProtNLM"/>
    </source>
</evidence>
<feature type="transmembrane region" description="Helical" evidence="6">
    <location>
        <begin position="602"/>
        <end position="621"/>
    </location>
</feature>
<dbReference type="GO" id="GO:0015171">
    <property type="term" value="F:amino acid transmembrane transporter activity"/>
    <property type="evidence" value="ECO:0007669"/>
    <property type="project" value="TreeGrafter"/>
</dbReference>
<protein>
    <recommendedName>
        <fullName evidence="9">Transmembrane protein</fullName>
    </recommendedName>
</protein>
<organism evidence="7 8">
    <name type="scientific">Ectocarpus siliculosus</name>
    <name type="common">Brown alga</name>
    <name type="synonym">Conferva siliculosa</name>
    <dbReference type="NCBI Taxonomy" id="2880"/>
    <lineage>
        <taxon>Eukaryota</taxon>
        <taxon>Sar</taxon>
        <taxon>Stramenopiles</taxon>
        <taxon>Ochrophyta</taxon>
        <taxon>PX clade</taxon>
        <taxon>Phaeophyceae</taxon>
        <taxon>Ectocarpales</taxon>
        <taxon>Ectocarpaceae</taxon>
        <taxon>Ectocarpus</taxon>
    </lineage>
</organism>
<evidence type="ECO:0000256" key="6">
    <source>
        <dbReference type="SAM" id="Phobius"/>
    </source>
</evidence>
<dbReference type="STRING" id="2880.D7FXC3"/>
<keyword evidence="4 6" id="KW-0472">Membrane</keyword>
<feature type="transmembrane region" description="Helical" evidence="6">
    <location>
        <begin position="252"/>
        <end position="276"/>
    </location>
</feature>
<comment type="subcellular location">
    <subcellularLocation>
        <location evidence="1">Membrane</location>
        <topology evidence="1">Multi-pass membrane protein</topology>
    </subcellularLocation>
</comment>
<dbReference type="OrthoDB" id="190514at2759"/>
<feature type="transmembrane region" description="Helical" evidence="6">
    <location>
        <begin position="194"/>
        <end position="223"/>
    </location>
</feature>
<feature type="transmembrane region" description="Helical" evidence="6">
    <location>
        <begin position="282"/>
        <end position="302"/>
    </location>
</feature>
<name>D7FXC3_ECTSI</name>
<evidence type="ECO:0000256" key="1">
    <source>
        <dbReference type="ARBA" id="ARBA00004141"/>
    </source>
</evidence>
<feature type="transmembrane region" description="Helical" evidence="6">
    <location>
        <begin position="314"/>
        <end position="338"/>
    </location>
</feature>
<evidence type="ECO:0000256" key="5">
    <source>
        <dbReference type="SAM" id="MobiDB-lite"/>
    </source>
</evidence>
<evidence type="ECO:0000256" key="4">
    <source>
        <dbReference type="ARBA" id="ARBA00023136"/>
    </source>
</evidence>